<dbReference type="GO" id="GO:0019171">
    <property type="term" value="F:(3R)-hydroxyacyl-[acyl-carrier-protein] dehydratase activity"/>
    <property type="evidence" value="ECO:0007669"/>
    <property type="project" value="TreeGrafter"/>
</dbReference>
<accession>A0A974SKS5</accession>
<name>A0A974SKS5_9HYPH</name>
<dbReference type="AlphaFoldDB" id="A0A974SKS5"/>
<dbReference type="SUPFAM" id="SSF54637">
    <property type="entry name" value="Thioesterase/thiol ester dehydrase-isomerase"/>
    <property type="match status" value="2"/>
</dbReference>
<evidence type="ECO:0000259" key="1">
    <source>
        <dbReference type="Pfam" id="PF13452"/>
    </source>
</evidence>
<protein>
    <submittedName>
        <fullName evidence="2">MaoC family dehydratase N-terminal domain-containing protein</fullName>
    </submittedName>
</protein>
<dbReference type="Pfam" id="PF13452">
    <property type="entry name" value="FAS1_DH_region"/>
    <property type="match status" value="1"/>
</dbReference>
<evidence type="ECO:0000313" key="2">
    <source>
        <dbReference type="EMBL" id="QRG09806.1"/>
    </source>
</evidence>
<dbReference type="Proteomes" id="UP000596427">
    <property type="component" value="Chromosome"/>
</dbReference>
<dbReference type="KEGG" id="xdi:EZH22_23005"/>
<proteinExistence type="predicted"/>
<dbReference type="PANTHER" id="PTHR28152:SF1">
    <property type="entry name" value="HYDROXYACYL-THIOESTER DEHYDRATASE TYPE 2, MITOCHONDRIAL"/>
    <property type="match status" value="1"/>
</dbReference>
<organism evidence="2 3">
    <name type="scientific">Xanthobacter dioxanivorans</name>
    <dbReference type="NCBI Taxonomy" id="2528964"/>
    <lineage>
        <taxon>Bacteria</taxon>
        <taxon>Pseudomonadati</taxon>
        <taxon>Pseudomonadota</taxon>
        <taxon>Alphaproteobacteria</taxon>
        <taxon>Hyphomicrobiales</taxon>
        <taxon>Xanthobacteraceae</taxon>
        <taxon>Xanthobacter</taxon>
    </lineage>
</organism>
<reference evidence="2 3" key="1">
    <citation type="submission" date="2020-10" db="EMBL/GenBank/DDBJ databases">
        <title>Degradation of 1,4-Dioxane by Xanthobacter sp. YN2, via a Novel Group-2 Soluble Di-Iron Monooxygenase.</title>
        <authorList>
            <person name="Ma F."/>
            <person name="Wang Y."/>
            <person name="Yang J."/>
            <person name="Guo H."/>
            <person name="Su D."/>
            <person name="Yu L."/>
        </authorList>
    </citation>
    <scope>NUCLEOTIDE SEQUENCE [LARGE SCALE GENOMIC DNA]</scope>
    <source>
        <strain evidence="2 3">YN2</strain>
    </source>
</reference>
<dbReference type="InterPro" id="IPR039569">
    <property type="entry name" value="FAS1-like_DH_region"/>
</dbReference>
<dbReference type="PANTHER" id="PTHR28152">
    <property type="entry name" value="HYDROXYACYL-THIOESTER DEHYDRATASE TYPE 2, MITOCHONDRIAL"/>
    <property type="match status" value="1"/>
</dbReference>
<feature type="domain" description="FAS1-like dehydratase" evidence="1">
    <location>
        <begin position="81"/>
        <end position="147"/>
    </location>
</feature>
<dbReference type="InterPro" id="IPR052741">
    <property type="entry name" value="Mitochondrial_HTD2"/>
</dbReference>
<gene>
    <name evidence="2" type="ORF">EZH22_23005</name>
</gene>
<keyword evidence="3" id="KW-1185">Reference proteome</keyword>
<dbReference type="InterPro" id="IPR029069">
    <property type="entry name" value="HotDog_dom_sf"/>
</dbReference>
<sequence>MNAVDDTPLPEDISAWIGRSERTEDEIGLTNARRMAAMLDLDPADFRTGSPLPPLWYSLFFTPNARQSQIGHDGHPRKGDFLPPIGLPRRMFVGRSVSFLRPLRIGEAASKTSTIAAITPKHGRSGALVFLTVRHTIETMAGPAVVEDQQVVYREAAGSAGAARMQEAGTAAPAADWTEQRAIDPVLLFRYSALTWNGHRIHYDADYARAEEGYPGCVMNGALTVLLLAEAGRRRAARPLAGLTARLSSPLFSGEVMTLAGHTAADGRMACQATGPTGIPAAAVTLSFAP</sequence>
<dbReference type="Gene3D" id="3.10.129.10">
    <property type="entry name" value="Hotdog Thioesterase"/>
    <property type="match status" value="2"/>
</dbReference>
<evidence type="ECO:0000313" key="3">
    <source>
        <dbReference type="Proteomes" id="UP000596427"/>
    </source>
</evidence>
<dbReference type="EMBL" id="CP063362">
    <property type="protein sequence ID" value="QRG09806.1"/>
    <property type="molecule type" value="Genomic_DNA"/>
</dbReference>